<dbReference type="InterPro" id="IPR015946">
    <property type="entry name" value="KH_dom-like_a/b"/>
</dbReference>
<dbReference type="PANTHER" id="PTHR33797:SF2">
    <property type="entry name" value="ORGANIC HYDROPEROXIDE RESISTANCE PROTEIN-LIKE"/>
    <property type="match status" value="1"/>
</dbReference>
<dbReference type="Gene3D" id="3.30.300.20">
    <property type="match status" value="1"/>
</dbReference>
<dbReference type="InterPro" id="IPR036102">
    <property type="entry name" value="OsmC/Ohrsf"/>
</dbReference>
<evidence type="ECO:0000313" key="4">
    <source>
        <dbReference type="Proteomes" id="UP000515275"/>
    </source>
</evidence>
<evidence type="ECO:0000256" key="1">
    <source>
        <dbReference type="ARBA" id="ARBA00007378"/>
    </source>
</evidence>
<feature type="compositionally biased region" description="Basic and acidic residues" evidence="2">
    <location>
        <begin position="26"/>
        <end position="36"/>
    </location>
</feature>
<dbReference type="Proteomes" id="UP000515275">
    <property type="component" value="Chromosome"/>
</dbReference>
<dbReference type="RefSeq" id="WP_185770482.1">
    <property type="nucleotide sequence ID" value="NZ_CP046883.1"/>
</dbReference>
<dbReference type="EMBL" id="CP046883">
    <property type="protein sequence ID" value="QNH96725.1"/>
    <property type="molecule type" value="Genomic_DNA"/>
</dbReference>
<dbReference type="Pfam" id="PF02566">
    <property type="entry name" value="OsmC"/>
    <property type="match status" value="1"/>
</dbReference>
<gene>
    <name evidence="3" type="ORF">GP473_08750</name>
</gene>
<dbReference type="PANTHER" id="PTHR33797">
    <property type="entry name" value="ORGANIC HYDROPEROXIDE RESISTANCE PROTEIN-LIKE"/>
    <property type="match status" value="1"/>
</dbReference>
<dbReference type="SUPFAM" id="SSF82784">
    <property type="entry name" value="OsmC-like"/>
    <property type="match status" value="1"/>
</dbReference>
<dbReference type="InterPro" id="IPR019953">
    <property type="entry name" value="OHR"/>
</dbReference>
<feature type="region of interest" description="Disordered" evidence="2">
    <location>
        <begin position="12"/>
        <end position="47"/>
    </location>
</feature>
<dbReference type="AlphaFoldDB" id="A0A7G7YQF5"/>
<dbReference type="NCBIfam" id="TIGR03561">
    <property type="entry name" value="organ_hyd_perox"/>
    <property type="match status" value="1"/>
</dbReference>
<dbReference type="Gene3D" id="2.20.25.10">
    <property type="match status" value="1"/>
</dbReference>
<organism evidence="3 4">
    <name type="scientific">Corynebacterium anserum</name>
    <dbReference type="NCBI Taxonomy" id="2684406"/>
    <lineage>
        <taxon>Bacteria</taxon>
        <taxon>Bacillati</taxon>
        <taxon>Actinomycetota</taxon>
        <taxon>Actinomycetes</taxon>
        <taxon>Mycobacteriales</taxon>
        <taxon>Corynebacteriaceae</taxon>
        <taxon>Corynebacterium</taxon>
    </lineage>
</organism>
<evidence type="ECO:0000313" key="3">
    <source>
        <dbReference type="EMBL" id="QNH96725.1"/>
    </source>
</evidence>
<evidence type="ECO:0000256" key="2">
    <source>
        <dbReference type="SAM" id="MobiDB-lite"/>
    </source>
</evidence>
<dbReference type="InterPro" id="IPR003718">
    <property type="entry name" value="OsmC/Ohr_fam"/>
</dbReference>
<protein>
    <submittedName>
        <fullName evidence="3">Ohr family peroxiredoxin</fullName>
    </submittedName>
</protein>
<keyword evidence="4" id="KW-1185">Reference proteome</keyword>
<dbReference type="GO" id="GO:0006979">
    <property type="term" value="P:response to oxidative stress"/>
    <property type="evidence" value="ECO:0007669"/>
    <property type="project" value="InterPro"/>
</dbReference>
<comment type="similarity">
    <text evidence="1">Belongs to the OsmC/Ohr family.</text>
</comment>
<sequence length="141" mass="14780">MSEALYTGKALSTGGGRDGNVATSDRALDLDVRPPKELGGNGEGTNPEQLVSAGWAACFNGALQLMMKNAGVQSDQTPEVEVTMTLNKGEDGMFLTATIHATIFDVDAAKANELVQQAHEFCPYSKAMRGNVDTEVTATAA</sequence>
<proteinExistence type="inferred from homology"/>
<accession>A0A7G7YQF5</accession>
<reference evidence="3 4" key="1">
    <citation type="submission" date="2019-12" db="EMBL/GenBank/DDBJ databases">
        <title>Corynebacterium sp. nov., isolated from feces of the Anser Albifrons in China.</title>
        <authorList>
            <person name="Liu Q."/>
        </authorList>
    </citation>
    <scope>NUCLEOTIDE SEQUENCE [LARGE SCALE GENOMIC DNA]</scope>
    <source>
        <strain evidence="3 4">23H37-10</strain>
    </source>
</reference>
<name>A0A7G7YQF5_9CORY</name>
<dbReference type="KEGG" id="cans:GP473_08750"/>